<evidence type="ECO:0000313" key="1">
    <source>
        <dbReference type="EMBL" id="CAA9552295.1"/>
    </source>
</evidence>
<evidence type="ECO:0008006" key="2">
    <source>
        <dbReference type="Google" id="ProtNLM"/>
    </source>
</evidence>
<dbReference type="AlphaFoldDB" id="A0A6J4UL23"/>
<name>A0A6J4UL23_9BACT</name>
<proteinExistence type="predicted"/>
<gene>
    <name evidence="1" type="ORF">AVDCRST_MAG18-418</name>
</gene>
<reference evidence="1" key="1">
    <citation type="submission" date="2020-02" db="EMBL/GenBank/DDBJ databases">
        <authorList>
            <person name="Meier V. D."/>
        </authorList>
    </citation>
    <scope>NUCLEOTIDE SEQUENCE</scope>
    <source>
        <strain evidence="1">AVDCRST_MAG18</strain>
    </source>
</reference>
<protein>
    <recommendedName>
        <fullName evidence="2">NERD domain-containing protein</fullName>
    </recommendedName>
</protein>
<accession>A0A6J4UL23</accession>
<dbReference type="EMBL" id="CADCWN010000027">
    <property type="protein sequence ID" value="CAA9552295.1"/>
    <property type="molecule type" value="Genomic_DNA"/>
</dbReference>
<sequence length="255" mass="27993">MKDQTLLALFGDLTHPLVAPLATWGAASPRFATFVEEHRDKIRKKARGARDPEALSDLLLELAVARDLHRERLGALAYEPHPPDRTRVPDFALTLPSGVIVIVEVTRMRPAVVVAGEGEVNAAPRRAGDSPPIDARLSVALCGKLSQLVPGLPNVVVVGVPAESLPALDVAEAMRALVARAERRELTPRERHYIRKPGDFFKHYQRLSGLVVRPWPPPVPAQRATFWENKQATKTLPARLRLGLTESPDDQLVSA</sequence>
<organism evidence="1">
    <name type="scientific">uncultured Thermomicrobiales bacterium</name>
    <dbReference type="NCBI Taxonomy" id="1645740"/>
    <lineage>
        <taxon>Bacteria</taxon>
        <taxon>Pseudomonadati</taxon>
        <taxon>Thermomicrobiota</taxon>
        <taxon>Thermomicrobia</taxon>
        <taxon>Thermomicrobiales</taxon>
        <taxon>environmental samples</taxon>
    </lineage>
</organism>